<organism evidence="1 2">
    <name type="scientific">Actinoallomurus vinaceus</name>
    <dbReference type="NCBI Taxonomy" id="1080074"/>
    <lineage>
        <taxon>Bacteria</taxon>
        <taxon>Bacillati</taxon>
        <taxon>Actinomycetota</taxon>
        <taxon>Actinomycetes</taxon>
        <taxon>Streptosporangiales</taxon>
        <taxon>Thermomonosporaceae</taxon>
        <taxon>Actinoallomurus</taxon>
    </lineage>
</organism>
<evidence type="ECO:0000313" key="1">
    <source>
        <dbReference type="EMBL" id="GAA4628683.1"/>
    </source>
</evidence>
<dbReference type="EMBL" id="BAABHK010000006">
    <property type="protein sequence ID" value="GAA4628683.1"/>
    <property type="molecule type" value="Genomic_DNA"/>
</dbReference>
<dbReference type="Proteomes" id="UP001501442">
    <property type="component" value="Unassembled WGS sequence"/>
</dbReference>
<accession>A0ABP8UFD8</accession>
<dbReference type="RefSeq" id="WP_345433012.1">
    <property type="nucleotide sequence ID" value="NZ_BAABHK010000006.1"/>
</dbReference>
<comment type="caution">
    <text evidence="1">The sequence shown here is derived from an EMBL/GenBank/DDBJ whole genome shotgun (WGS) entry which is preliminary data.</text>
</comment>
<sequence length="93" mass="10193">MTSDNRNLGILVELCRELIKLGVNVGLSDARPALSVRGDLISKKVWIEIDQSGESFVWRRNDQARHSVGDPAGAAAKIAEYVKGRDIDSGETR</sequence>
<name>A0ABP8UFD8_9ACTN</name>
<evidence type="ECO:0000313" key="2">
    <source>
        <dbReference type="Proteomes" id="UP001501442"/>
    </source>
</evidence>
<keyword evidence="2" id="KW-1185">Reference proteome</keyword>
<protein>
    <submittedName>
        <fullName evidence="1">Uncharacterized protein</fullName>
    </submittedName>
</protein>
<reference evidence="2" key="1">
    <citation type="journal article" date="2019" name="Int. J. Syst. Evol. Microbiol.">
        <title>The Global Catalogue of Microorganisms (GCM) 10K type strain sequencing project: providing services to taxonomists for standard genome sequencing and annotation.</title>
        <authorList>
            <consortium name="The Broad Institute Genomics Platform"/>
            <consortium name="The Broad Institute Genome Sequencing Center for Infectious Disease"/>
            <person name="Wu L."/>
            <person name="Ma J."/>
        </authorList>
    </citation>
    <scope>NUCLEOTIDE SEQUENCE [LARGE SCALE GENOMIC DNA]</scope>
    <source>
        <strain evidence="2">JCM 17939</strain>
    </source>
</reference>
<gene>
    <name evidence="1" type="ORF">GCM10023196_046070</name>
</gene>
<proteinExistence type="predicted"/>